<reference evidence="2 3" key="1">
    <citation type="journal article" date="2019" name="Genome Biol. Evol.">
        <title>Nanopore Sequencing Significantly Improves Genome Assembly of the Protozoan Parasite Trypanosoma cruzi.</title>
        <authorList>
            <person name="Diaz-Viraque F."/>
            <person name="Pita S."/>
            <person name="Greif G."/>
            <person name="de Souza R.C.M."/>
            <person name="Iraola G."/>
            <person name="Robello C."/>
        </authorList>
    </citation>
    <scope>NUCLEOTIDE SEQUENCE [LARGE SCALE GENOMIC DNA]</scope>
    <source>
        <strain evidence="2 3">Berenice</strain>
    </source>
</reference>
<evidence type="ECO:0000313" key="2">
    <source>
        <dbReference type="EMBL" id="KAF5225947.1"/>
    </source>
</evidence>
<dbReference type="Proteomes" id="UP000583944">
    <property type="component" value="Unassembled WGS sequence"/>
</dbReference>
<gene>
    <name evidence="2" type="ORF">ECC02_000876</name>
</gene>
<dbReference type="VEuPathDB" id="TriTrypDB:ECC02_000876"/>
<feature type="transmembrane region" description="Helical" evidence="1">
    <location>
        <begin position="20"/>
        <end position="46"/>
    </location>
</feature>
<dbReference type="AlphaFoldDB" id="A0A7J6YGV7"/>
<evidence type="ECO:0000256" key="1">
    <source>
        <dbReference type="SAM" id="Phobius"/>
    </source>
</evidence>
<accession>A0A7J6YGV7</accession>
<dbReference type="VEuPathDB" id="TriTrypDB:BCY84_12625"/>
<organism evidence="2 3">
    <name type="scientific">Trypanosoma cruzi</name>
    <dbReference type="NCBI Taxonomy" id="5693"/>
    <lineage>
        <taxon>Eukaryota</taxon>
        <taxon>Discoba</taxon>
        <taxon>Euglenozoa</taxon>
        <taxon>Kinetoplastea</taxon>
        <taxon>Metakinetoplastina</taxon>
        <taxon>Trypanosomatida</taxon>
        <taxon>Trypanosomatidae</taxon>
        <taxon>Trypanosoma</taxon>
        <taxon>Schizotrypanum</taxon>
    </lineage>
</organism>
<comment type="caution">
    <text evidence="2">The sequence shown here is derived from an EMBL/GenBank/DDBJ whole genome shotgun (WGS) entry which is preliminary data.</text>
</comment>
<evidence type="ECO:0000313" key="3">
    <source>
        <dbReference type="Proteomes" id="UP000583944"/>
    </source>
</evidence>
<keyword evidence="1" id="KW-0812">Transmembrane</keyword>
<dbReference type="EMBL" id="JABDHM010000004">
    <property type="protein sequence ID" value="KAF5225947.1"/>
    <property type="molecule type" value="Genomic_DNA"/>
</dbReference>
<proteinExistence type="predicted"/>
<protein>
    <submittedName>
        <fullName evidence="2">Uncharacterized protein</fullName>
    </submittedName>
</protein>
<keyword evidence="1" id="KW-0472">Membrane</keyword>
<name>A0A7J6YGV7_TRYCR</name>
<keyword evidence="1" id="KW-1133">Transmembrane helix</keyword>
<sequence>MIVRTHTMYDGVTLRCLCLLFSFCRFLGVFFFFFFSLFVFIISFHLQQHTYAKRERERERERERHWVAGKKRELGAEMLLRVRGTGASPENSQATLMYLRGFRRTNTRPPSGEYLLGGNGRPLLYPHFHVGIQTPGIEKDVELRRQLLYVVWKELWNVYDIAYDELRLFPDPHVTTALLSSSGSEGVEDTAGFTRITARSGANMAVVVTHQIVEDGAPVTRHDMYTGGQIVVLDLSDVPLADAATRVAVELAWTAGYASMQGALNHASHVVVRLPYICDMSNVGKCSPLVQEGLDFMGEHIALLTRSFTQGEADGAAPGVDVSFIGAGAVQLQETLDRLCSSTEMPINNDLSDDKQKGSVARKHVLIFAGDQHAQQQQPHITQLLQSIESSIGVGLSFELVPLKGLLEGAEEQWDAATTRENQMLNFCPCCGHCGGH</sequence>